<dbReference type="InterPro" id="IPR025665">
    <property type="entry name" value="Beta-barrel_OMP_2"/>
</dbReference>
<dbReference type="RefSeq" id="WP_105982593.1">
    <property type="nucleotide sequence ID" value="NZ_MQUC01000003.1"/>
</dbReference>
<dbReference type="OrthoDB" id="1431594at2"/>
<keyword evidence="1" id="KW-0732">Signal</keyword>
<dbReference type="Proteomes" id="UP000239532">
    <property type="component" value="Unassembled WGS sequence"/>
</dbReference>
<sequence length="198" mass="21854">MKNLLLIAVMLTTVMGFAQEDSGFGLKGGVNYGSTGDFRNEIENNVENPDSKIGYHLGLFAKADLGRLYLRPELIYTKLSSEYSIGDLEVQKLDAPILLGLNVVGPLHIFAGPSLQYILDTDFETDRVEFDLGDAQDDFTVGAQFGVGLNLGKLGIDLRYERGFNDNEAEFINDNTSINRSRIDTRPEQLILALSLSL</sequence>
<dbReference type="EMBL" id="MQUC01000003">
    <property type="protein sequence ID" value="PRP66800.1"/>
    <property type="molecule type" value="Genomic_DNA"/>
</dbReference>
<proteinExistence type="predicted"/>
<feature type="chain" id="PRO_5015618718" description="Outer membrane protein beta-barrel domain-containing protein" evidence="1">
    <location>
        <begin position="19"/>
        <end position="198"/>
    </location>
</feature>
<evidence type="ECO:0000256" key="1">
    <source>
        <dbReference type="SAM" id="SignalP"/>
    </source>
</evidence>
<dbReference type="Pfam" id="PF13568">
    <property type="entry name" value="OMP_b-brl_2"/>
    <property type="match status" value="1"/>
</dbReference>
<gene>
    <name evidence="3" type="ORF">BST86_06640</name>
</gene>
<protein>
    <recommendedName>
        <fullName evidence="2">Outer membrane protein beta-barrel domain-containing protein</fullName>
    </recommendedName>
</protein>
<organism evidence="3 4">
    <name type="scientific">Nonlabens agnitus</name>
    <dbReference type="NCBI Taxonomy" id="870484"/>
    <lineage>
        <taxon>Bacteria</taxon>
        <taxon>Pseudomonadati</taxon>
        <taxon>Bacteroidota</taxon>
        <taxon>Flavobacteriia</taxon>
        <taxon>Flavobacteriales</taxon>
        <taxon>Flavobacteriaceae</taxon>
        <taxon>Nonlabens</taxon>
    </lineage>
</organism>
<feature type="domain" description="Outer membrane protein beta-barrel" evidence="2">
    <location>
        <begin position="17"/>
        <end position="166"/>
    </location>
</feature>
<keyword evidence="4" id="KW-1185">Reference proteome</keyword>
<feature type="signal peptide" evidence="1">
    <location>
        <begin position="1"/>
        <end position="18"/>
    </location>
</feature>
<name>A0A2S9WTM2_9FLAO</name>
<accession>A0A2S9WTM2</accession>
<dbReference type="AlphaFoldDB" id="A0A2S9WTM2"/>
<reference evidence="3 4" key="1">
    <citation type="submission" date="2016-11" db="EMBL/GenBank/DDBJ databases">
        <title>Trade-off between light-utilization and light-protection in marine flavobacteria.</title>
        <authorList>
            <person name="Kumagai Y."/>
        </authorList>
    </citation>
    <scope>NUCLEOTIDE SEQUENCE [LARGE SCALE GENOMIC DNA]</scope>
    <source>
        <strain evidence="3 4">JCM 17109</strain>
    </source>
</reference>
<dbReference type="SUPFAM" id="SSF56925">
    <property type="entry name" value="OMPA-like"/>
    <property type="match status" value="1"/>
</dbReference>
<evidence type="ECO:0000313" key="4">
    <source>
        <dbReference type="Proteomes" id="UP000239532"/>
    </source>
</evidence>
<comment type="caution">
    <text evidence="3">The sequence shown here is derived from an EMBL/GenBank/DDBJ whole genome shotgun (WGS) entry which is preliminary data.</text>
</comment>
<evidence type="ECO:0000259" key="2">
    <source>
        <dbReference type="Pfam" id="PF13568"/>
    </source>
</evidence>
<dbReference type="InterPro" id="IPR011250">
    <property type="entry name" value="OMP/PagP_B-barrel"/>
</dbReference>
<evidence type="ECO:0000313" key="3">
    <source>
        <dbReference type="EMBL" id="PRP66800.1"/>
    </source>
</evidence>